<reference evidence="1 2" key="1">
    <citation type="submission" date="2018-03" db="EMBL/GenBank/DDBJ databases">
        <title>Whole genome sequencing of Histamine producing bacteria.</title>
        <authorList>
            <person name="Butler K."/>
        </authorList>
    </citation>
    <scope>NUCLEOTIDE SEQUENCE [LARGE SCALE GENOMIC DNA]</scope>
    <source>
        <strain evidence="1 2">ATCC 19614</strain>
    </source>
</reference>
<accession>A0A2T3L3C8</accession>
<evidence type="ECO:0008006" key="3">
    <source>
        <dbReference type="Google" id="ProtNLM"/>
    </source>
</evidence>
<comment type="caution">
    <text evidence="1">The sequence shown here is derived from an EMBL/GenBank/DDBJ whole genome shotgun (WGS) entry which is preliminary data.</text>
</comment>
<dbReference type="RefSeq" id="WP_107255471.1">
    <property type="nucleotide sequence ID" value="NZ_PYOC01000012.1"/>
</dbReference>
<organism evidence="1 2">
    <name type="scientific">Photobacterium indicum</name>
    <dbReference type="NCBI Taxonomy" id="81447"/>
    <lineage>
        <taxon>Bacteria</taxon>
        <taxon>Pseudomonadati</taxon>
        <taxon>Pseudomonadota</taxon>
        <taxon>Gammaproteobacteria</taxon>
        <taxon>Vibrionales</taxon>
        <taxon>Vibrionaceae</taxon>
        <taxon>Photobacterium</taxon>
    </lineage>
</organism>
<gene>
    <name evidence="1" type="ORF">C9J47_22285</name>
</gene>
<evidence type="ECO:0000313" key="2">
    <source>
        <dbReference type="Proteomes" id="UP000241803"/>
    </source>
</evidence>
<dbReference type="AlphaFoldDB" id="A0A2T3L3C8"/>
<sequence>MPALKKTLDAVIADFRIKHGDKYDYSRVEYKNSIEKIEIICLEHGPFFQAPSSHLSGSGCSICGRISMAKKLSKSLKNKKFVYAKVESIK</sequence>
<evidence type="ECO:0000313" key="1">
    <source>
        <dbReference type="EMBL" id="PSV43599.1"/>
    </source>
</evidence>
<name>A0A2T3L3C8_9GAMM</name>
<dbReference type="Proteomes" id="UP000241803">
    <property type="component" value="Unassembled WGS sequence"/>
</dbReference>
<proteinExistence type="predicted"/>
<keyword evidence="2" id="KW-1185">Reference proteome</keyword>
<dbReference type="EMBL" id="PYOC01000012">
    <property type="protein sequence ID" value="PSV43599.1"/>
    <property type="molecule type" value="Genomic_DNA"/>
</dbReference>
<protein>
    <recommendedName>
        <fullName evidence="3">DUF723 domain-containing protein</fullName>
    </recommendedName>
</protein>